<keyword evidence="3" id="KW-1185">Reference proteome</keyword>
<dbReference type="Proteomes" id="UP001066276">
    <property type="component" value="Chromosome 4_1"/>
</dbReference>
<evidence type="ECO:0000313" key="3">
    <source>
        <dbReference type="Proteomes" id="UP001066276"/>
    </source>
</evidence>
<evidence type="ECO:0000313" key="2">
    <source>
        <dbReference type="EMBL" id="KAJ1172435.1"/>
    </source>
</evidence>
<reference evidence="2" key="1">
    <citation type="journal article" date="2022" name="bioRxiv">
        <title>Sequencing and chromosome-scale assembly of the giantPleurodeles waltlgenome.</title>
        <authorList>
            <person name="Brown T."/>
            <person name="Elewa A."/>
            <person name="Iarovenko S."/>
            <person name="Subramanian E."/>
            <person name="Araus A.J."/>
            <person name="Petzold A."/>
            <person name="Susuki M."/>
            <person name="Suzuki K.-i.T."/>
            <person name="Hayashi T."/>
            <person name="Toyoda A."/>
            <person name="Oliveira C."/>
            <person name="Osipova E."/>
            <person name="Leigh N.D."/>
            <person name="Simon A."/>
            <person name="Yun M.H."/>
        </authorList>
    </citation>
    <scope>NUCLEOTIDE SEQUENCE</scope>
    <source>
        <strain evidence="2">20211129_DDA</strain>
        <tissue evidence="2">Liver</tissue>
    </source>
</reference>
<proteinExistence type="predicted"/>
<comment type="caution">
    <text evidence="2">The sequence shown here is derived from an EMBL/GenBank/DDBJ whole genome shotgun (WGS) entry which is preliminary data.</text>
</comment>
<name>A0AAV7T6Z6_PLEWA</name>
<protein>
    <submittedName>
        <fullName evidence="2">Uncharacterized protein</fullName>
    </submittedName>
</protein>
<dbReference type="AlphaFoldDB" id="A0AAV7T6Z6"/>
<sequence>MHSPNALDVGLEAAAQSWLGVGCHRILGEYLWSLSSFIGGNVGNSVAEEVTREEESNCSDERVNSDRGFCSQADKQPRSRNIEAAVNVVTYSAHSTPKAQKLKLRAPQGLLAAMAHRIARRPNGLKMTEKCLLPNTEIIQDQSEQAAQFDLTMATNSPVISSFSAVQPNDAQDDVQRVDQNEVGLVPGQINEDGKHSPDTVPSLNQTSKVKEYPVFNISVTSQADKRKMINCHHKKGEPLSKSN</sequence>
<gene>
    <name evidence="2" type="ORF">NDU88_004282</name>
</gene>
<dbReference type="EMBL" id="JANPWB010000007">
    <property type="protein sequence ID" value="KAJ1172435.1"/>
    <property type="molecule type" value="Genomic_DNA"/>
</dbReference>
<evidence type="ECO:0000256" key="1">
    <source>
        <dbReference type="SAM" id="MobiDB-lite"/>
    </source>
</evidence>
<organism evidence="2 3">
    <name type="scientific">Pleurodeles waltl</name>
    <name type="common">Iberian ribbed newt</name>
    <dbReference type="NCBI Taxonomy" id="8319"/>
    <lineage>
        <taxon>Eukaryota</taxon>
        <taxon>Metazoa</taxon>
        <taxon>Chordata</taxon>
        <taxon>Craniata</taxon>
        <taxon>Vertebrata</taxon>
        <taxon>Euteleostomi</taxon>
        <taxon>Amphibia</taxon>
        <taxon>Batrachia</taxon>
        <taxon>Caudata</taxon>
        <taxon>Salamandroidea</taxon>
        <taxon>Salamandridae</taxon>
        <taxon>Pleurodelinae</taxon>
        <taxon>Pleurodeles</taxon>
    </lineage>
</organism>
<accession>A0AAV7T6Z6</accession>
<feature type="region of interest" description="Disordered" evidence="1">
    <location>
        <begin position="187"/>
        <end position="207"/>
    </location>
</feature>